<dbReference type="SUPFAM" id="SSF48576">
    <property type="entry name" value="Terpenoid synthases"/>
    <property type="match status" value="1"/>
</dbReference>
<dbReference type="InterPro" id="IPR008949">
    <property type="entry name" value="Isoprenoid_synthase_dom_sf"/>
</dbReference>
<dbReference type="EC" id="2.5.1.103" evidence="2"/>
<dbReference type="InterPro" id="IPR002060">
    <property type="entry name" value="Squ/phyt_synthse"/>
</dbReference>
<evidence type="ECO:0000313" key="2">
    <source>
        <dbReference type="EMBL" id="QUV95225.1"/>
    </source>
</evidence>
<protein>
    <submittedName>
        <fullName evidence="2">Presqualene diphosphate synthase HpnD</fullName>
        <ecNumber evidence="2">2.5.1.103</ecNumber>
    </submittedName>
</protein>
<organism evidence="2 3">
    <name type="scientific">Chloracidobacterium sp. N</name>
    <dbReference type="NCBI Taxonomy" id="2821540"/>
    <lineage>
        <taxon>Bacteria</taxon>
        <taxon>Pseudomonadati</taxon>
        <taxon>Acidobacteriota</taxon>
        <taxon>Terriglobia</taxon>
        <taxon>Terriglobales</taxon>
        <taxon>Acidobacteriaceae</taxon>
        <taxon>Chloracidobacterium</taxon>
        <taxon>Chloracidobacterium aggregatum</taxon>
    </lineage>
</organism>
<dbReference type="SFLD" id="SFLDG01212">
    <property type="entry name" value="Phytoene_synthase_like"/>
    <property type="match status" value="1"/>
</dbReference>
<dbReference type="PROSITE" id="PS01044">
    <property type="entry name" value="SQUALEN_PHYTOEN_SYN_1"/>
    <property type="match status" value="1"/>
</dbReference>
<dbReference type="InterPro" id="IPR019845">
    <property type="entry name" value="Squalene/phytoene_synthase_CS"/>
</dbReference>
<keyword evidence="3" id="KW-1185">Reference proteome</keyword>
<dbReference type="Gene3D" id="1.10.600.10">
    <property type="entry name" value="Farnesyl Diphosphate Synthase"/>
    <property type="match status" value="1"/>
</dbReference>
<dbReference type="PANTHER" id="PTHR31480">
    <property type="entry name" value="BIFUNCTIONAL LYCOPENE CYCLASE/PHYTOENE SYNTHASE"/>
    <property type="match status" value="1"/>
</dbReference>
<dbReference type="SFLD" id="SFLDG01018">
    <property type="entry name" value="Squalene/Phytoene_Synthase_Lik"/>
    <property type="match status" value="1"/>
</dbReference>
<dbReference type="RefSeq" id="WP_211423461.1">
    <property type="nucleotide sequence ID" value="NZ_CP072643.1"/>
</dbReference>
<dbReference type="GO" id="GO:0016740">
    <property type="term" value="F:transferase activity"/>
    <property type="evidence" value="ECO:0007669"/>
    <property type="project" value="UniProtKB-KW"/>
</dbReference>
<accession>A0ABX8B3K9</accession>
<proteinExistence type="predicted"/>
<dbReference type="InterPro" id="IPR017828">
    <property type="entry name" value="SQ_synth_HpnD-like"/>
</dbReference>
<dbReference type="InterPro" id="IPR044843">
    <property type="entry name" value="Trans_IPPS_bact-type"/>
</dbReference>
<dbReference type="NCBIfam" id="TIGR03465">
    <property type="entry name" value="HpnD"/>
    <property type="match status" value="1"/>
</dbReference>
<dbReference type="EMBL" id="CP072643">
    <property type="protein sequence ID" value="QUV95225.1"/>
    <property type="molecule type" value="Genomic_DNA"/>
</dbReference>
<dbReference type="PROSITE" id="PS01045">
    <property type="entry name" value="SQUALEN_PHYTOEN_SYN_2"/>
    <property type="match status" value="1"/>
</dbReference>
<keyword evidence="1 2" id="KW-0808">Transferase</keyword>
<gene>
    <name evidence="2" type="primary">hpnD</name>
    <name evidence="2" type="ORF">J8C05_14490</name>
</gene>
<name>A0ABX8B3K9_9BACT</name>
<dbReference type="Pfam" id="PF00494">
    <property type="entry name" value="SQS_PSY"/>
    <property type="match status" value="1"/>
</dbReference>
<dbReference type="InterPro" id="IPR033904">
    <property type="entry name" value="Trans_IPPS_HH"/>
</dbReference>
<sequence>MDHTLQPSVTAVAEGITHRSRTNFLYSFLILPRAQRRAIETVYAFCRIVDDIVDGDSVDTTNPQRELDRWRGEIHACFNGQTPRHPVARELKAILQTFPIPEEHFLALIRGMEMDLVRRRYATFAELDEYCYHVASVIGLMCIEIFGYRHASARDYAIHLGKALQLINIVRDVPEDVARGRVYLPLDEMARFGVTEEALRAGVYDEPFIQLAAQQAARARRFRFQAVVALRPEDRPSMVAAEIMATIYFKLLDQMEAMRFNVFHHRPRLSKLQKALIAATLLLKSRLLPFGKE</sequence>
<dbReference type="Proteomes" id="UP000677668">
    <property type="component" value="Chromosome 2"/>
</dbReference>
<dbReference type="CDD" id="cd00683">
    <property type="entry name" value="Trans_IPPS_HH"/>
    <property type="match status" value="1"/>
</dbReference>
<evidence type="ECO:0000256" key="1">
    <source>
        <dbReference type="ARBA" id="ARBA00022679"/>
    </source>
</evidence>
<reference evidence="2 3" key="1">
    <citation type="submission" date="2021-03" db="EMBL/GenBank/DDBJ databases">
        <title>Genomic and phenotypic characterization of Chloracidobacterium isolates provides evidence for multiple species.</title>
        <authorList>
            <person name="Saini M.K."/>
            <person name="Costas A.M.G."/>
            <person name="Tank M."/>
            <person name="Bryant D.A."/>
        </authorList>
    </citation>
    <scope>NUCLEOTIDE SEQUENCE [LARGE SCALE GENOMIC DNA]</scope>
    <source>
        <strain evidence="2 3">N</strain>
    </source>
</reference>
<dbReference type="SFLD" id="SFLDS00005">
    <property type="entry name" value="Isoprenoid_Synthase_Type_I"/>
    <property type="match status" value="1"/>
</dbReference>
<evidence type="ECO:0000313" key="3">
    <source>
        <dbReference type="Proteomes" id="UP000677668"/>
    </source>
</evidence>